<reference evidence="3 4" key="1">
    <citation type="submission" date="2019-09" db="EMBL/GenBank/DDBJ databases">
        <title>Arthrobacter zafarii sp. nov., a moderately thermotolerant and halotolerant actinobacterium isolated from Cholistan desert soil of Pakistan.</title>
        <authorList>
            <person name="Amin A."/>
            <person name="Ahmed I."/>
            <person name="Khalid N."/>
            <person name="Schumann P."/>
            <person name="Busse H.J."/>
            <person name="Khan I.U."/>
            <person name="Li S."/>
            <person name="Li W.J."/>
        </authorList>
    </citation>
    <scope>NUCLEOTIDE SEQUENCE [LARGE SCALE GENOMIC DNA]</scope>
    <source>
        <strain evidence="3 4">NCCP-1664</strain>
    </source>
</reference>
<dbReference type="GO" id="GO:0000160">
    <property type="term" value="P:phosphorelay signal transduction system"/>
    <property type="evidence" value="ECO:0007669"/>
    <property type="project" value="InterPro"/>
</dbReference>
<keyword evidence="4" id="KW-1185">Reference proteome</keyword>
<sequence>MTGETPCPEPAGLPLAGFRIGVTSDRRSADLIDALARRGAGILHAPVLKIAPVAEDAELVAETQAIIQARPDLLLVTTAYGFRRWIEAADAHGLGEELTAVLEACRILVRGPKARGAVRAAGFDDEGISADERTASMVDRALADGVDGLTVAVQLHGYGDLESLDRLRASGARVLPVSPYRWVAPEGSAERVERLIEAACSGGLDVVTFTSAPAVDALWSAAHQLGRYVPLLEAFQTSLIAATVGPVTAQPLLDAGIEPLVPDRFRMGAMIRQIVERLSGEGTRRFATALGECTVRGSIVELNGREAELSGSQLALFRALVAAQGTVLPRTEMAALLPEASGDHALDMAVSRLRQALPAPGLVATVIKRGYRLNV</sequence>
<evidence type="ECO:0000313" key="4">
    <source>
        <dbReference type="Proteomes" id="UP000325307"/>
    </source>
</evidence>
<dbReference type="Proteomes" id="UP000325307">
    <property type="component" value="Unassembled WGS sequence"/>
</dbReference>
<dbReference type="Pfam" id="PF02602">
    <property type="entry name" value="HEM4"/>
    <property type="match status" value="1"/>
</dbReference>
<dbReference type="PANTHER" id="PTHR40082:SF1">
    <property type="entry name" value="BLR5956 PROTEIN"/>
    <property type="match status" value="1"/>
</dbReference>
<dbReference type="CDD" id="cd00383">
    <property type="entry name" value="trans_reg_C"/>
    <property type="match status" value="1"/>
</dbReference>
<dbReference type="CDD" id="cd06578">
    <property type="entry name" value="HemD"/>
    <property type="match status" value="1"/>
</dbReference>
<evidence type="ECO:0000256" key="1">
    <source>
        <dbReference type="ARBA" id="ARBA00023125"/>
    </source>
</evidence>
<feature type="domain" description="OmpR/PhoB-type" evidence="2">
    <location>
        <begin position="304"/>
        <end position="373"/>
    </location>
</feature>
<dbReference type="GO" id="GO:0006355">
    <property type="term" value="P:regulation of DNA-templated transcription"/>
    <property type="evidence" value="ECO:0007669"/>
    <property type="project" value="InterPro"/>
</dbReference>
<dbReference type="SUPFAM" id="SSF69618">
    <property type="entry name" value="HemD-like"/>
    <property type="match status" value="1"/>
</dbReference>
<accession>A0A5A7NQK7</accession>
<dbReference type="SUPFAM" id="SSF46894">
    <property type="entry name" value="C-terminal effector domain of the bipartite response regulators"/>
    <property type="match status" value="1"/>
</dbReference>
<dbReference type="Pfam" id="PF00486">
    <property type="entry name" value="Trans_reg_C"/>
    <property type="match status" value="1"/>
</dbReference>
<dbReference type="PANTHER" id="PTHR40082">
    <property type="entry name" value="BLR5956 PROTEIN"/>
    <property type="match status" value="1"/>
</dbReference>
<dbReference type="InterPro" id="IPR001867">
    <property type="entry name" value="OmpR/PhoB-type_DNA-bd"/>
</dbReference>
<gene>
    <name evidence="3" type="ORF">NCCP1664_17200</name>
</gene>
<dbReference type="GO" id="GO:0003677">
    <property type="term" value="F:DNA binding"/>
    <property type="evidence" value="ECO:0007669"/>
    <property type="project" value="UniProtKB-KW"/>
</dbReference>
<name>A0A5A7NQK7_9MICC</name>
<comment type="caution">
    <text evidence="3">The sequence shown here is derived from an EMBL/GenBank/DDBJ whole genome shotgun (WGS) entry which is preliminary data.</text>
</comment>
<evidence type="ECO:0000259" key="2">
    <source>
        <dbReference type="SMART" id="SM00862"/>
    </source>
</evidence>
<dbReference type="InterPro" id="IPR036108">
    <property type="entry name" value="4pyrrol_syn_uPrphyn_synt_sf"/>
</dbReference>
<dbReference type="InterPro" id="IPR003754">
    <property type="entry name" value="4pyrrol_synth_uPrphyn_synth"/>
</dbReference>
<dbReference type="InterPro" id="IPR039793">
    <property type="entry name" value="UROS/Hem4"/>
</dbReference>
<dbReference type="AlphaFoldDB" id="A0A5A7NQK7"/>
<dbReference type="GO" id="GO:0004852">
    <property type="term" value="F:uroporphyrinogen-III synthase activity"/>
    <property type="evidence" value="ECO:0007669"/>
    <property type="project" value="InterPro"/>
</dbReference>
<dbReference type="OrthoDB" id="213853at2"/>
<dbReference type="SMART" id="SM00862">
    <property type="entry name" value="Trans_reg_C"/>
    <property type="match status" value="1"/>
</dbReference>
<evidence type="ECO:0000313" key="3">
    <source>
        <dbReference type="EMBL" id="GER23224.1"/>
    </source>
</evidence>
<dbReference type="EMBL" id="BKDJ01000007">
    <property type="protein sequence ID" value="GER23224.1"/>
    <property type="molecule type" value="Genomic_DNA"/>
</dbReference>
<dbReference type="Gene3D" id="3.40.50.10090">
    <property type="match status" value="2"/>
</dbReference>
<dbReference type="InterPro" id="IPR036388">
    <property type="entry name" value="WH-like_DNA-bd_sf"/>
</dbReference>
<keyword evidence="1" id="KW-0238">DNA-binding</keyword>
<dbReference type="RefSeq" id="WP_149956822.1">
    <property type="nucleotide sequence ID" value="NZ_BKDJ01000007.1"/>
</dbReference>
<protein>
    <submittedName>
        <fullName evidence="3">Uroporphyrinogen-III synthase</fullName>
    </submittedName>
</protein>
<dbReference type="GO" id="GO:0006780">
    <property type="term" value="P:uroporphyrinogen III biosynthetic process"/>
    <property type="evidence" value="ECO:0007669"/>
    <property type="project" value="InterPro"/>
</dbReference>
<dbReference type="InterPro" id="IPR016032">
    <property type="entry name" value="Sig_transdc_resp-reg_C-effctor"/>
</dbReference>
<proteinExistence type="predicted"/>
<dbReference type="NCBIfam" id="NF005568">
    <property type="entry name" value="PRK07239.1"/>
    <property type="match status" value="1"/>
</dbReference>
<organism evidence="3 4">
    <name type="scientific">Zafaria cholistanensis</name>
    <dbReference type="NCBI Taxonomy" id="1682741"/>
    <lineage>
        <taxon>Bacteria</taxon>
        <taxon>Bacillati</taxon>
        <taxon>Actinomycetota</taxon>
        <taxon>Actinomycetes</taxon>
        <taxon>Micrococcales</taxon>
        <taxon>Micrococcaceae</taxon>
        <taxon>Zafaria</taxon>
    </lineage>
</organism>
<dbReference type="Gene3D" id="1.10.10.10">
    <property type="entry name" value="Winged helix-like DNA-binding domain superfamily/Winged helix DNA-binding domain"/>
    <property type="match status" value="1"/>
</dbReference>